<dbReference type="PROSITE" id="PS50111">
    <property type="entry name" value="CHEMOTAXIS_TRANSDUC_2"/>
    <property type="match status" value="1"/>
</dbReference>
<evidence type="ECO:0000256" key="2">
    <source>
        <dbReference type="ARBA" id="ARBA00029447"/>
    </source>
</evidence>
<evidence type="ECO:0000259" key="6">
    <source>
        <dbReference type="PROSITE" id="PS50111"/>
    </source>
</evidence>
<keyword evidence="1" id="KW-0145">Chemotaxis</keyword>
<dbReference type="Gene3D" id="1.20.120.1530">
    <property type="match status" value="1"/>
</dbReference>
<evidence type="ECO:0000313" key="8">
    <source>
        <dbReference type="EMBL" id="WEJ63080.1"/>
    </source>
</evidence>
<dbReference type="PANTHER" id="PTHR43531:SF11">
    <property type="entry name" value="METHYL-ACCEPTING CHEMOTAXIS PROTEIN 3"/>
    <property type="match status" value="1"/>
</dbReference>
<dbReference type="Pfam" id="PF18947">
    <property type="entry name" value="HAMP_2"/>
    <property type="match status" value="2"/>
</dbReference>
<keyword evidence="5" id="KW-0812">Transmembrane</keyword>
<keyword evidence="5" id="KW-0472">Membrane</keyword>
<organism evidence="8 9">
    <name type="scientific">Thiomicrorhabdus lithotrophica</name>
    <dbReference type="NCBI Taxonomy" id="2949997"/>
    <lineage>
        <taxon>Bacteria</taxon>
        <taxon>Pseudomonadati</taxon>
        <taxon>Pseudomonadota</taxon>
        <taxon>Gammaproteobacteria</taxon>
        <taxon>Thiotrichales</taxon>
        <taxon>Piscirickettsiaceae</taxon>
        <taxon>Thiomicrorhabdus</taxon>
    </lineage>
</organism>
<dbReference type="CDD" id="cd11386">
    <property type="entry name" value="MCP_signal"/>
    <property type="match status" value="1"/>
</dbReference>
<feature type="transmembrane region" description="Helical" evidence="5">
    <location>
        <begin position="147"/>
        <end position="170"/>
    </location>
</feature>
<feature type="coiled-coil region" evidence="4">
    <location>
        <begin position="336"/>
        <end position="363"/>
    </location>
</feature>
<feature type="transmembrane region" description="Helical" evidence="5">
    <location>
        <begin position="94"/>
        <end position="127"/>
    </location>
</feature>
<keyword evidence="4" id="KW-0175">Coiled coil</keyword>
<feature type="transmembrane region" description="Helical" evidence="5">
    <location>
        <begin position="40"/>
        <end position="59"/>
    </location>
</feature>
<protein>
    <submittedName>
        <fullName evidence="8">Methyl-accepting chemotaxis protein</fullName>
    </submittedName>
</protein>
<evidence type="ECO:0000256" key="1">
    <source>
        <dbReference type="ARBA" id="ARBA00022500"/>
    </source>
</evidence>
<dbReference type="PANTHER" id="PTHR43531">
    <property type="entry name" value="PROTEIN ICFG"/>
    <property type="match status" value="1"/>
</dbReference>
<comment type="similarity">
    <text evidence="2">Belongs to the methyl-accepting chemotaxis (MCP) protein family.</text>
</comment>
<dbReference type="Pfam" id="PF00015">
    <property type="entry name" value="MCPsignal"/>
    <property type="match status" value="1"/>
</dbReference>
<keyword evidence="5" id="KW-1133">Transmembrane helix</keyword>
<evidence type="ECO:0000256" key="5">
    <source>
        <dbReference type="SAM" id="Phobius"/>
    </source>
</evidence>
<dbReference type="InterPro" id="IPR003660">
    <property type="entry name" value="HAMP_dom"/>
</dbReference>
<keyword evidence="3" id="KW-0807">Transducer</keyword>
<dbReference type="InterPro" id="IPR051310">
    <property type="entry name" value="MCP_chemotaxis"/>
</dbReference>
<name>A0ABY8CAS6_9GAMM</name>
<dbReference type="InterPro" id="IPR004089">
    <property type="entry name" value="MCPsignal_dom"/>
</dbReference>
<dbReference type="SMART" id="SM00304">
    <property type="entry name" value="HAMP"/>
    <property type="match status" value="3"/>
</dbReference>
<dbReference type="SUPFAM" id="SSF58104">
    <property type="entry name" value="Methyl-accepting chemotaxis protein (MCP) signaling domain"/>
    <property type="match status" value="1"/>
</dbReference>
<feature type="transmembrane region" description="Helical" evidence="5">
    <location>
        <begin position="65"/>
        <end position="82"/>
    </location>
</feature>
<feature type="domain" description="HAMP" evidence="7">
    <location>
        <begin position="309"/>
        <end position="355"/>
    </location>
</feature>
<accession>A0ABY8CAS6</accession>
<proteinExistence type="inferred from homology"/>
<dbReference type="Gene3D" id="1.10.287.950">
    <property type="entry name" value="Methyl-accepting chemotaxis protein"/>
    <property type="match status" value="1"/>
</dbReference>
<dbReference type="Proteomes" id="UP001222275">
    <property type="component" value="Chromosome"/>
</dbReference>
<dbReference type="SMART" id="SM00283">
    <property type="entry name" value="MA"/>
    <property type="match status" value="1"/>
</dbReference>
<evidence type="ECO:0000256" key="3">
    <source>
        <dbReference type="PROSITE-ProRule" id="PRU00284"/>
    </source>
</evidence>
<dbReference type="EMBL" id="CP102381">
    <property type="protein sequence ID" value="WEJ63080.1"/>
    <property type="molecule type" value="Genomic_DNA"/>
</dbReference>
<feature type="domain" description="HAMP" evidence="7">
    <location>
        <begin position="216"/>
        <end position="268"/>
    </location>
</feature>
<dbReference type="PROSITE" id="PS50885">
    <property type="entry name" value="HAMP"/>
    <property type="match status" value="2"/>
</dbReference>
<reference evidence="8 9" key="1">
    <citation type="submission" date="2022-06" db="EMBL/GenBank/DDBJ databases">
        <title>Thiomicrohabdus sp. nov, an obligately chemolithoautotrophic, sulfur-oxidizing bacterium isolated from beach of Guanyin Mountain. Amoy.</title>
        <authorList>
            <person name="Zhu H."/>
        </authorList>
    </citation>
    <scope>NUCLEOTIDE SEQUENCE [LARGE SCALE GENOMIC DNA]</scope>
    <source>
        <strain evidence="8 9">XGS-01</strain>
    </source>
</reference>
<feature type="domain" description="Methyl-accepting transducer" evidence="6">
    <location>
        <begin position="405"/>
        <end position="634"/>
    </location>
</feature>
<evidence type="ECO:0000313" key="9">
    <source>
        <dbReference type="Proteomes" id="UP001222275"/>
    </source>
</evidence>
<evidence type="ECO:0000256" key="4">
    <source>
        <dbReference type="SAM" id="Coils"/>
    </source>
</evidence>
<gene>
    <name evidence="8" type="ORF">NR989_02180</name>
</gene>
<sequence>MSNVKDPVLLAADKKVLLILLAHIPFLAFLAPIGYDTFNFAIPMTLIIGALVLVSYFALRGTRGFGILSGVFLMLFSAALIQTQMGRIEMHFHIFVALAFLLIYRDWLVVVVAAAVIAVHHLLLTYLQLNQVEVAGMPIMLFSYDCSWSLTFLHALFVVVESAVLIYYSVMMKKEADVSNSVMNTINNVSENSNFSARIAENATHPSVIATNSLLSSIESAFKQINEVMNAIASGRFNQRIQQEFSGDLGTLKQSVNNTAQSVTDTMASLEEIMDGLNRGDFSVRMNPKVQGDLKLKVDEAMSQTENMISKLMEVMEGLSNGDFGQRIDIDAPGQLDLLKKNVNQALDEVQEAFTEINQASERLSSGKLNQLIQGTYKGELNTIKDGMNTAFHSLNSLINNVTQMNGKLQNASASISGDSVTLSNSLSNQALELQNSADTMERITHEVKQSADSAVQANQLSDRARTQAQEGVSVMNNTIDSMRSIQNSSQKIAEIVGLIDSIAFQTNLLALNAAVEAARAGEQGRGFAVVAGEVRTLAQKSADAAKEIRGLIDNTVNAIESGTQMVEKSGEALGDINTGINSVSELISEMAAMSLEQANSISTLNQQISQMDQTTQNNVHIANKAMDSANLVVGEVDALSDTISQFEISDAVPKLPSK</sequence>
<evidence type="ECO:0000259" key="7">
    <source>
        <dbReference type="PROSITE" id="PS50885"/>
    </source>
</evidence>
<dbReference type="RefSeq" id="WP_275595333.1">
    <property type="nucleotide sequence ID" value="NZ_CP102381.1"/>
</dbReference>
<keyword evidence="9" id="KW-1185">Reference proteome</keyword>
<feature type="transmembrane region" description="Helical" evidence="5">
    <location>
        <begin position="16"/>
        <end position="33"/>
    </location>
</feature>